<name>A0AB34IZT8_PRYPA</name>
<dbReference type="InterPro" id="IPR001494">
    <property type="entry name" value="Importin-beta_N"/>
</dbReference>
<dbReference type="Pfam" id="PF25780">
    <property type="entry name" value="TPR_IPO5"/>
    <property type="match status" value="1"/>
</dbReference>
<proteinExistence type="inferred from homology"/>
<feature type="domain" description="Importin N-terminal" evidence="9">
    <location>
        <begin position="21"/>
        <end position="101"/>
    </location>
</feature>
<organism evidence="10 11">
    <name type="scientific">Prymnesium parvum</name>
    <name type="common">Toxic golden alga</name>
    <dbReference type="NCBI Taxonomy" id="97485"/>
    <lineage>
        <taxon>Eukaryota</taxon>
        <taxon>Haptista</taxon>
        <taxon>Haptophyta</taxon>
        <taxon>Prymnesiophyceae</taxon>
        <taxon>Prymnesiales</taxon>
        <taxon>Prymnesiaceae</taxon>
        <taxon>Prymnesium</taxon>
    </lineage>
</organism>
<keyword evidence="7" id="KW-0653">Protein transport</keyword>
<dbReference type="InterPro" id="IPR040122">
    <property type="entry name" value="Importin_beta"/>
</dbReference>
<comment type="caution">
    <text evidence="10">The sequence shown here is derived from an EMBL/GenBank/DDBJ whole genome shotgun (WGS) entry which is preliminary data.</text>
</comment>
<evidence type="ECO:0000256" key="3">
    <source>
        <dbReference type="ARBA" id="ARBA00010907"/>
    </source>
</evidence>
<evidence type="ECO:0000256" key="4">
    <source>
        <dbReference type="ARBA" id="ARBA00022448"/>
    </source>
</evidence>
<dbReference type="GO" id="GO:0006606">
    <property type="term" value="P:protein import into nucleus"/>
    <property type="evidence" value="ECO:0007669"/>
    <property type="project" value="InterPro"/>
</dbReference>
<dbReference type="Pfam" id="PF13513">
    <property type="entry name" value="HEAT_EZ"/>
    <property type="match status" value="1"/>
</dbReference>
<keyword evidence="5" id="KW-0963">Cytoplasm</keyword>
<evidence type="ECO:0000256" key="2">
    <source>
        <dbReference type="ARBA" id="ARBA00004496"/>
    </source>
</evidence>
<dbReference type="PANTHER" id="PTHR10527">
    <property type="entry name" value="IMPORTIN BETA"/>
    <property type="match status" value="1"/>
</dbReference>
<reference evidence="10 11" key="1">
    <citation type="journal article" date="2024" name="Science">
        <title>Giant polyketide synthase enzymes in the biosynthesis of giant marine polyether toxins.</title>
        <authorList>
            <person name="Fallon T.R."/>
            <person name="Shende V.V."/>
            <person name="Wierzbicki I.H."/>
            <person name="Pendleton A.L."/>
            <person name="Watervoot N.F."/>
            <person name="Auber R.P."/>
            <person name="Gonzalez D.J."/>
            <person name="Wisecaver J.H."/>
            <person name="Moore B.S."/>
        </authorList>
    </citation>
    <scope>NUCLEOTIDE SEQUENCE [LARGE SCALE GENOMIC DNA]</scope>
    <source>
        <strain evidence="10 11">12B1</strain>
    </source>
</reference>
<dbReference type="GO" id="GO:0005737">
    <property type="term" value="C:cytoplasm"/>
    <property type="evidence" value="ECO:0007669"/>
    <property type="project" value="UniProtKB-SubCell"/>
</dbReference>
<accession>A0AB34IZT8</accession>
<dbReference type="InterPro" id="IPR011989">
    <property type="entry name" value="ARM-like"/>
</dbReference>
<dbReference type="InterPro" id="IPR057672">
    <property type="entry name" value="TPR_IPO4/5"/>
</dbReference>
<dbReference type="SMART" id="SM00913">
    <property type="entry name" value="IBN_N"/>
    <property type="match status" value="1"/>
</dbReference>
<dbReference type="GO" id="GO:0031267">
    <property type="term" value="F:small GTPase binding"/>
    <property type="evidence" value="ECO:0007669"/>
    <property type="project" value="InterPro"/>
</dbReference>
<evidence type="ECO:0000313" key="11">
    <source>
        <dbReference type="Proteomes" id="UP001515480"/>
    </source>
</evidence>
<evidence type="ECO:0000259" key="9">
    <source>
        <dbReference type="PROSITE" id="PS50166"/>
    </source>
</evidence>
<evidence type="ECO:0000256" key="5">
    <source>
        <dbReference type="ARBA" id="ARBA00022490"/>
    </source>
</evidence>
<comment type="subcellular location">
    <subcellularLocation>
        <location evidence="2">Cytoplasm</location>
    </subcellularLocation>
    <subcellularLocation>
        <location evidence="1">Nucleus</location>
    </subcellularLocation>
</comment>
<keyword evidence="8" id="KW-0539">Nucleus</keyword>
<protein>
    <recommendedName>
        <fullName evidence="9">Importin N-terminal domain-containing protein</fullName>
    </recommendedName>
</protein>
<dbReference type="Pfam" id="PF03810">
    <property type="entry name" value="IBN_N"/>
    <property type="match status" value="1"/>
</dbReference>
<evidence type="ECO:0000256" key="8">
    <source>
        <dbReference type="ARBA" id="ARBA00023242"/>
    </source>
</evidence>
<dbReference type="AlphaFoldDB" id="A0AB34IZT8"/>
<evidence type="ECO:0000256" key="1">
    <source>
        <dbReference type="ARBA" id="ARBA00004123"/>
    </source>
</evidence>
<dbReference type="Proteomes" id="UP001515480">
    <property type="component" value="Unassembled WGS sequence"/>
</dbReference>
<gene>
    <name evidence="10" type="ORF">AB1Y20_006928</name>
</gene>
<comment type="similarity">
    <text evidence="3">Belongs to the importin beta family. Importin beta-1 subfamily.</text>
</comment>
<sequence length="876" mass="96693">MDITQVLLSAQSPTISIRNHAEQQILQAESANTPLLMTMLCAELANEAKEPNVRQLAGVILKNCVVGQAENIVEEKRQRWLATDPAARNQIKAGILQTLHSPVSTARHTSAQVAAAIAIVELPENQWPELIAGLVHNVTSSDNDHAKESSLETLGFICEEIDPDHLKSQCNQILTAVVSGMRQEQPNEAVRLAATQAMLNALDFVNANFENEQERNYIMQTVCETTQAASLKLKKAAFEVIVRVAELYYQKLPAYMQALFSLTTAAIQAATAAHSFEDDELQDELGRQAVEFWSTICEEELELMEEASTDPSRACHNFVKGAAPHIVPLLLEALCKQEEDQDDDDAWNMAMAAATCLAKIAQTIEDDVVDIVMPFIQKYIADPDWRRREAATLSFGSILEGPSEAKIGPFIPLAMDVMIKHMSDPSVQVKDTAAWTIGRICEHHIRSITQEHWVAMTRPQQPNQGPESRGVLLRGLEDDPRVAHNICWAIHNLAEHCEETKDHATNPLSALFVDLVRALLACTERPDAGEAHLRMTAYETLNTMLTNAALDTREHIKQILPVIIDRLEKSFKMQIVSSDDKEAQAELQGLLCGTLQVTVQKLDAEATPWCDAMMALFLQVFGAKNSTVHEEALMAVGAVSTATEAGFEKYMMHFRPFLSLGLSNYEEHQVCQVAVGVVGDICRALEAKVEPYCDEIVGLLLRDLQNPNLNRNVKPPILSCFGDIALAVGGGFEKYMQITMDMLVQASQTRVDASNPDMLDYLNQLREGIFEAYTGILQGLRTGDKAAAFEPYVIKALEFLGQLATELQTSPPSDEVMRAAVGVVGDLACTLGVRFKVLAKQAPHKDYLKLLLKEARSPNSSDSTKQVAMWAHQQIA</sequence>
<dbReference type="Gene3D" id="1.25.10.10">
    <property type="entry name" value="Leucine-rich Repeat Variant"/>
    <property type="match status" value="1"/>
</dbReference>
<keyword evidence="6" id="KW-0677">Repeat</keyword>
<dbReference type="Pfam" id="PF25574">
    <property type="entry name" value="TPR_IMB1"/>
    <property type="match status" value="1"/>
</dbReference>
<dbReference type="SUPFAM" id="SSF48371">
    <property type="entry name" value="ARM repeat"/>
    <property type="match status" value="1"/>
</dbReference>
<dbReference type="InterPro" id="IPR058584">
    <property type="entry name" value="IMB1_TNPO1-like_TPR"/>
</dbReference>
<dbReference type="InterPro" id="IPR016024">
    <property type="entry name" value="ARM-type_fold"/>
</dbReference>
<evidence type="ECO:0000313" key="10">
    <source>
        <dbReference type="EMBL" id="KAL1510627.1"/>
    </source>
</evidence>
<dbReference type="EMBL" id="JBGBPQ010000015">
    <property type="protein sequence ID" value="KAL1510627.1"/>
    <property type="molecule type" value="Genomic_DNA"/>
</dbReference>
<evidence type="ECO:0000256" key="7">
    <source>
        <dbReference type="ARBA" id="ARBA00022927"/>
    </source>
</evidence>
<dbReference type="FunFam" id="1.25.10.10:FF:000027">
    <property type="entry name" value="Importin subunit beta-1"/>
    <property type="match status" value="1"/>
</dbReference>
<evidence type="ECO:0000256" key="6">
    <source>
        <dbReference type="ARBA" id="ARBA00022737"/>
    </source>
</evidence>
<keyword evidence="11" id="KW-1185">Reference proteome</keyword>
<dbReference type="PROSITE" id="PS50166">
    <property type="entry name" value="IMPORTIN_B_NT"/>
    <property type="match status" value="1"/>
</dbReference>
<keyword evidence="4" id="KW-0813">Transport</keyword>